<dbReference type="GO" id="GO:0005634">
    <property type="term" value="C:nucleus"/>
    <property type="evidence" value="ECO:0007669"/>
    <property type="project" value="UniProtKB-SubCell"/>
</dbReference>
<proteinExistence type="inferred from homology"/>
<feature type="domain" description="BHLH" evidence="7">
    <location>
        <begin position="140"/>
        <end position="189"/>
    </location>
</feature>
<keyword evidence="5" id="KW-0539">Nucleus</keyword>
<dbReference type="AlphaFoldDB" id="A0A8T3ANF1"/>
<comment type="subcellular location">
    <subcellularLocation>
        <location evidence="1">Nucleus</location>
    </subcellularLocation>
</comment>
<evidence type="ECO:0000256" key="6">
    <source>
        <dbReference type="SAM" id="Coils"/>
    </source>
</evidence>
<dbReference type="PANTHER" id="PTHR45959:SF12">
    <property type="entry name" value="TRANSCRIPTION FACTOR BHLH18-LIKE"/>
    <property type="match status" value="1"/>
</dbReference>
<evidence type="ECO:0000313" key="9">
    <source>
        <dbReference type="Proteomes" id="UP000829196"/>
    </source>
</evidence>
<evidence type="ECO:0000256" key="3">
    <source>
        <dbReference type="ARBA" id="ARBA00023015"/>
    </source>
</evidence>
<dbReference type="InterPro" id="IPR011598">
    <property type="entry name" value="bHLH_dom"/>
</dbReference>
<feature type="coiled-coil region" evidence="6">
    <location>
        <begin position="179"/>
        <end position="206"/>
    </location>
</feature>
<dbReference type="PANTHER" id="PTHR45959">
    <property type="entry name" value="BHLH TRANSCRIPTION FACTOR"/>
    <property type="match status" value="1"/>
</dbReference>
<dbReference type="GO" id="GO:0046983">
    <property type="term" value="F:protein dimerization activity"/>
    <property type="evidence" value="ECO:0007669"/>
    <property type="project" value="InterPro"/>
</dbReference>
<evidence type="ECO:0000256" key="1">
    <source>
        <dbReference type="ARBA" id="ARBA00004123"/>
    </source>
</evidence>
<dbReference type="SUPFAM" id="SSF47459">
    <property type="entry name" value="HLH, helix-loop-helix DNA-binding domain"/>
    <property type="match status" value="1"/>
</dbReference>
<protein>
    <recommendedName>
        <fullName evidence="7">BHLH domain-containing protein</fullName>
    </recommendedName>
</protein>
<dbReference type="Pfam" id="PF00010">
    <property type="entry name" value="HLH"/>
    <property type="match status" value="1"/>
</dbReference>
<gene>
    <name evidence="8" type="ORF">KFK09_020873</name>
</gene>
<accession>A0A8T3ANF1</accession>
<sequence>MESKTFHWVSELGLDDAAGFIMQQELSNLNQYSPQELISASYDNDLQQSISSSESFTLNPSVYSVEKFMEASQGMYKADQNGIFLVPDAPFLLSFNQSEAENINIYDADVPKDICIKRKGGVVNGETERKKMRMGLGQAAYALDHILAERRRREKLSERFVALAAIIPGLKKMDKASVLGDAVKHIKELEERVKNLEEEKIERKAVEISTMNIIKPSHIHSNDCESPISSVENNNIINSNSSHDQKPHSHQINVKICEKAVLVNIHCENHKGVLAKLASDIEDLHLMVSNFSAVPFMGSSFLDITVAAQVEDGCFITVEDVAKKLNAALSQCN</sequence>
<evidence type="ECO:0000256" key="5">
    <source>
        <dbReference type="ARBA" id="ARBA00023242"/>
    </source>
</evidence>
<reference evidence="8" key="1">
    <citation type="journal article" date="2022" name="Front. Genet.">
        <title>Chromosome-Scale Assembly of the Dendrobium nobile Genome Provides Insights Into the Molecular Mechanism of the Biosynthesis of the Medicinal Active Ingredient of Dendrobium.</title>
        <authorList>
            <person name="Xu Q."/>
            <person name="Niu S.-C."/>
            <person name="Li K.-L."/>
            <person name="Zheng P.-J."/>
            <person name="Zhang X.-J."/>
            <person name="Jia Y."/>
            <person name="Liu Y."/>
            <person name="Niu Y.-X."/>
            <person name="Yu L.-H."/>
            <person name="Chen D.-F."/>
            <person name="Zhang G.-Q."/>
        </authorList>
    </citation>
    <scope>NUCLEOTIDE SEQUENCE</scope>
    <source>
        <tissue evidence="8">Leaf</tissue>
    </source>
</reference>
<evidence type="ECO:0000256" key="2">
    <source>
        <dbReference type="ARBA" id="ARBA00005510"/>
    </source>
</evidence>
<organism evidence="8 9">
    <name type="scientific">Dendrobium nobile</name>
    <name type="common">Orchid</name>
    <dbReference type="NCBI Taxonomy" id="94219"/>
    <lineage>
        <taxon>Eukaryota</taxon>
        <taxon>Viridiplantae</taxon>
        <taxon>Streptophyta</taxon>
        <taxon>Embryophyta</taxon>
        <taxon>Tracheophyta</taxon>
        <taxon>Spermatophyta</taxon>
        <taxon>Magnoliopsida</taxon>
        <taxon>Liliopsida</taxon>
        <taxon>Asparagales</taxon>
        <taxon>Orchidaceae</taxon>
        <taxon>Epidendroideae</taxon>
        <taxon>Malaxideae</taxon>
        <taxon>Dendrobiinae</taxon>
        <taxon>Dendrobium</taxon>
    </lineage>
</organism>
<dbReference type="InterPro" id="IPR036638">
    <property type="entry name" value="HLH_DNA-bd_sf"/>
</dbReference>
<keyword evidence="6" id="KW-0175">Coiled coil</keyword>
<comment type="caution">
    <text evidence="8">The sequence shown here is derived from an EMBL/GenBank/DDBJ whole genome shotgun (WGS) entry which is preliminary data.</text>
</comment>
<dbReference type="Proteomes" id="UP000829196">
    <property type="component" value="Unassembled WGS sequence"/>
</dbReference>
<dbReference type="InterPro" id="IPR054502">
    <property type="entry name" value="bHLH-TF_ACT-like_plant"/>
</dbReference>
<dbReference type="EMBL" id="JAGYWB010000015">
    <property type="protein sequence ID" value="KAI0497640.1"/>
    <property type="molecule type" value="Genomic_DNA"/>
</dbReference>
<name>A0A8T3ANF1_DENNO</name>
<evidence type="ECO:0000313" key="8">
    <source>
        <dbReference type="EMBL" id="KAI0497640.1"/>
    </source>
</evidence>
<dbReference type="SMR" id="A0A8T3ANF1"/>
<dbReference type="PROSITE" id="PS50888">
    <property type="entry name" value="BHLH"/>
    <property type="match status" value="1"/>
</dbReference>
<dbReference type="OrthoDB" id="690068at2759"/>
<keyword evidence="3" id="KW-0805">Transcription regulation</keyword>
<comment type="similarity">
    <text evidence="2">Belongs to the bHLH protein family.</text>
</comment>
<dbReference type="Pfam" id="PF22754">
    <property type="entry name" value="bHLH-TF_ACT-like_plant"/>
    <property type="match status" value="1"/>
</dbReference>
<evidence type="ECO:0000259" key="7">
    <source>
        <dbReference type="PROSITE" id="PS50888"/>
    </source>
</evidence>
<keyword evidence="9" id="KW-1185">Reference proteome</keyword>
<dbReference type="InterPro" id="IPR052610">
    <property type="entry name" value="bHLH_transcription_regulator"/>
</dbReference>
<dbReference type="Gene3D" id="4.10.280.10">
    <property type="entry name" value="Helix-loop-helix DNA-binding domain"/>
    <property type="match status" value="1"/>
</dbReference>
<evidence type="ECO:0000256" key="4">
    <source>
        <dbReference type="ARBA" id="ARBA00023163"/>
    </source>
</evidence>
<dbReference type="SMART" id="SM00353">
    <property type="entry name" value="HLH"/>
    <property type="match status" value="1"/>
</dbReference>
<keyword evidence="4" id="KW-0804">Transcription</keyword>